<reference evidence="2" key="1">
    <citation type="journal article" date="2011" name="PLoS Genet.">
        <title>Genomic analysis of the necrotrophic fungal pathogens Sclerotinia sclerotiorum and Botrytis cinerea.</title>
        <authorList>
            <person name="Amselem J."/>
            <person name="Cuomo C.A."/>
            <person name="van Kan J.A."/>
            <person name="Viaud M."/>
            <person name="Benito E.P."/>
            <person name="Couloux A."/>
            <person name="Coutinho P.M."/>
            <person name="de Vries R.P."/>
            <person name="Dyer P.S."/>
            <person name="Fillinger S."/>
            <person name="Fournier E."/>
            <person name="Gout L."/>
            <person name="Hahn M."/>
            <person name="Kohn L."/>
            <person name="Lapalu N."/>
            <person name="Plummer K.M."/>
            <person name="Pradier J.M."/>
            <person name="Quevillon E."/>
            <person name="Sharon A."/>
            <person name="Simon A."/>
            <person name="ten Have A."/>
            <person name="Tudzynski B."/>
            <person name="Tudzynski P."/>
            <person name="Wincker P."/>
            <person name="Andrew M."/>
            <person name="Anthouard V."/>
            <person name="Beever R.E."/>
            <person name="Beffa R."/>
            <person name="Benoit I."/>
            <person name="Bouzid O."/>
            <person name="Brault B."/>
            <person name="Chen Z."/>
            <person name="Choquer M."/>
            <person name="Collemare J."/>
            <person name="Cotton P."/>
            <person name="Danchin E.G."/>
            <person name="Da Silva C."/>
            <person name="Gautier A."/>
            <person name="Giraud C."/>
            <person name="Giraud T."/>
            <person name="Gonzalez C."/>
            <person name="Grossetete S."/>
            <person name="Guldener U."/>
            <person name="Henrissat B."/>
            <person name="Howlett B.J."/>
            <person name="Kodira C."/>
            <person name="Kretschmer M."/>
            <person name="Lappartient A."/>
            <person name="Leroch M."/>
            <person name="Levis C."/>
            <person name="Mauceli E."/>
            <person name="Neuveglise C."/>
            <person name="Oeser B."/>
            <person name="Pearson M."/>
            <person name="Poulain J."/>
            <person name="Poussereau N."/>
            <person name="Quesneville H."/>
            <person name="Rascle C."/>
            <person name="Schumacher J."/>
            <person name="Segurens B."/>
            <person name="Sexton A."/>
            <person name="Silva E."/>
            <person name="Sirven C."/>
            <person name="Soanes D.M."/>
            <person name="Talbot N.J."/>
            <person name="Templeton M."/>
            <person name="Yandava C."/>
            <person name="Yarden O."/>
            <person name="Zeng Q."/>
            <person name="Rollins J.A."/>
            <person name="Lebrun M.H."/>
            <person name="Dickman M."/>
        </authorList>
    </citation>
    <scope>NUCLEOTIDE SEQUENCE [LARGE SCALE GENOMIC DNA]</scope>
    <source>
        <strain evidence="2">T4</strain>
    </source>
</reference>
<dbReference type="HOGENOM" id="CLU_1703947_0_0_1"/>
<dbReference type="Proteomes" id="UP000008177">
    <property type="component" value="Unplaced contigs"/>
</dbReference>
<evidence type="ECO:0000313" key="2">
    <source>
        <dbReference type="Proteomes" id="UP000008177"/>
    </source>
</evidence>
<gene>
    <name evidence="1" type="ORF">BofuT4_P102730.1</name>
</gene>
<proteinExistence type="predicted"/>
<protein>
    <submittedName>
        <fullName evidence="1">Uncharacterized protein</fullName>
    </submittedName>
</protein>
<accession>G2YB87</accession>
<dbReference type="InParanoid" id="G2YB87"/>
<dbReference type="AlphaFoldDB" id="G2YB87"/>
<name>G2YB87_BOTF4</name>
<evidence type="ECO:0000313" key="1">
    <source>
        <dbReference type="EMBL" id="CCD34478.1"/>
    </source>
</evidence>
<sequence>MPAYHPRTIPWSSFTCIPTEHCLIYRPAAYSLGNILPLVTANNTIPLTPPYTITQVVIITTTLSPTDPTPQAAYDPSPAPTTIPSPILHIPALTTALKSTESIGLRVPMTITCCGFSTYLVSFVPTNRKHYARLNNVHGKPRKVACSSVAWREQ</sequence>
<dbReference type="EMBL" id="FQ790310">
    <property type="protein sequence ID" value="CCD34478.1"/>
    <property type="molecule type" value="Genomic_DNA"/>
</dbReference>
<organism evidence="1 2">
    <name type="scientific">Botryotinia fuckeliana (strain T4)</name>
    <name type="common">Noble rot fungus</name>
    <name type="synonym">Botrytis cinerea</name>
    <dbReference type="NCBI Taxonomy" id="999810"/>
    <lineage>
        <taxon>Eukaryota</taxon>
        <taxon>Fungi</taxon>
        <taxon>Dikarya</taxon>
        <taxon>Ascomycota</taxon>
        <taxon>Pezizomycotina</taxon>
        <taxon>Leotiomycetes</taxon>
        <taxon>Helotiales</taxon>
        <taxon>Sclerotiniaceae</taxon>
        <taxon>Botrytis</taxon>
    </lineage>
</organism>